<evidence type="ECO:0000313" key="3">
    <source>
        <dbReference type="EMBL" id="VDO12319.1"/>
    </source>
</evidence>
<reference evidence="5" key="1">
    <citation type="submission" date="2017-02" db="UniProtKB">
        <authorList>
            <consortium name="WormBaseParasite"/>
        </authorList>
    </citation>
    <scope>IDENTIFICATION</scope>
</reference>
<organism evidence="5">
    <name type="scientific">Rodentolepis nana</name>
    <name type="common">Dwarf tapeworm</name>
    <name type="synonym">Hymenolepis nana</name>
    <dbReference type="NCBI Taxonomy" id="102285"/>
    <lineage>
        <taxon>Eukaryota</taxon>
        <taxon>Metazoa</taxon>
        <taxon>Spiralia</taxon>
        <taxon>Lophotrochozoa</taxon>
        <taxon>Platyhelminthes</taxon>
        <taxon>Cestoda</taxon>
        <taxon>Eucestoda</taxon>
        <taxon>Cyclophyllidea</taxon>
        <taxon>Hymenolepididae</taxon>
        <taxon>Rodentolepis</taxon>
    </lineage>
</organism>
<gene>
    <name evidence="3" type="ORF">HNAJ_LOCUS12151</name>
</gene>
<evidence type="ECO:0000256" key="1">
    <source>
        <dbReference type="SAM" id="MobiDB-lite"/>
    </source>
</evidence>
<keyword evidence="4" id="KW-1185">Reference proteome</keyword>
<protein>
    <submittedName>
        <fullName evidence="5">CUB domain-containing protein</fullName>
    </submittedName>
</protein>
<dbReference type="OrthoDB" id="6256523at2759"/>
<name>A0A0R3TWD2_RODNA</name>
<accession>A0A0R3TWD2</accession>
<dbReference type="EMBL" id="UZAE01014067">
    <property type="protein sequence ID" value="VDO12319.1"/>
    <property type="molecule type" value="Genomic_DNA"/>
</dbReference>
<keyword evidence="2" id="KW-0732">Signal</keyword>
<feature type="signal peptide" evidence="2">
    <location>
        <begin position="1"/>
        <end position="19"/>
    </location>
</feature>
<sequence>MCGLQVTILIIALFQFCISHSPKPGYDSIPTAQSNTPQTALSECHLQIECTAPAHQNVRITSQHNGSDTSRSSRRIRIPVRAARGPQGPPGLRGPTGPRGPPGISSEVNENIVAHRRFKRRVVSQRMPSFTPHERSSVVWRLEEQSDYEDIHVLELRVGPHGFNDRLATLDDFAGSCSIEMFRPNTSGAQYCLSFESMLPEFLSTSVGIVIDWDAIEGTTANEIWNVFQQRLVDEKIFRPVYAAYSASFHSQEAYLAWQRSLQDNTRRTNTANVLNFLETKFFSILLAFWILKAITN</sequence>
<dbReference type="AlphaFoldDB" id="A0A0R3TWD2"/>
<dbReference type="WBParaSite" id="HNAJ_0001216201-mRNA-1">
    <property type="protein sequence ID" value="HNAJ_0001216201-mRNA-1"/>
    <property type="gene ID" value="HNAJ_0001216201"/>
</dbReference>
<evidence type="ECO:0000256" key="2">
    <source>
        <dbReference type="SAM" id="SignalP"/>
    </source>
</evidence>
<reference evidence="3 4" key="2">
    <citation type="submission" date="2018-11" db="EMBL/GenBank/DDBJ databases">
        <authorList>
            <consortium name="Pathogen Informatics"/>
        </authorList>
    </citation>
    <scope>NUCLEOTIDE SEQUENCE [LARGE SCALE GENOMIC DNA]</scope>
</reference>
<dbReference type="Gene3D" id="1.20.5.320">
    <property type="entry name" value="6-Phosphogluconate Dehydrogenase, domain 3"/>
    <property type="match status" value="1"/>
</dbReference>
<dbReference type="Proteomes" id="UP000278807">
    <property type="component" value="Unassembled WGS sequence"/>
</dbReference>
<feature type="region of interest" description="Disordered" evidence="1">
    <location>
        <begin position="82"/>
        <end position="107"/>
    </location>
</feature>
<evidence type="ECO:0000313" key="4">
    <source>
        <dbReference type="Proteomes" id="UP000278807"/>
    </source>
</evidence>
<feature type="chain" id="PRO_5043132108" evidence="2">
    <location>
        <begin position="20"/>
        <end position="297"/>
    </location>
</feature>
<evidence type="ECO:0000313" key="5">
    <source>
        <dbReference type="WBParaSite" id="HNAJ_0001216201-mRNA-1"/>
    </source>
</evidence>
<proteinExistence type="predicted"/>